<reference evidence="2" key="1">
    <citation type="submission" date="2017-07" db="EMBL/GenBank/DDBJ databases">
        <title>Taro Niue Genome Assembly and Annotation.</title>
        <authorList>
            <person name="Atibalentja N."/>
            <person name="Keating K."/>
            <person name="Fields C.J."/>
        </authorList>
    </citation>
    <scope>NUCLEOTIDE SEQUENCE</scope>
    <source>
        <strain evidence="2">Niue_2</strain>
        <tissue evidence="2">Leaf</tissue>
    </source>
</reference>
<evidence type="ECO:0000313" key="3">
    <source>
        <dbReference type="Proteomes" id="UP000652761"/>
    </source>
</evidence>
<feature type="compositionally biased region" description="Polar residues" evidence="1">
    <location>
        <begin position="7"/>
        <end position="18"/>
    </location>
</feature>
<dbReference type="EMBL" id="NMUH01000038">
    <property type="protein sequence ID" value="MQL69485.1"/>
    <property type="molecule type" value="Genomic_DNA"/>
</dbReference>
<keyword evidence="3" id="KW-1185">Reference proteome</keyword>
<accession>A0A843TEK7</accession>
<comment type="caution">
    <text evidence="2">The sequence shown here is derived from an EMBL/GenBank/DDBJ whole genome shotgun (WGS) entry which is preliminary data.</text>
</comment>
<proteinExistence type="predicted"/>
<feature type="region of interest" description="Disordered" evidence="1">
    <location>
        <begin position="68"/>
        <end position="95"/>
    </location>
</feature>
<organism evidence="2 3">
    <name type="scientific">Colocasia esculenta</name>
    <name type="common">Wild taro</name>
    <name type="synonym">Arum esculentum</name>
    <dbReference type="NCBI Taxonomy" id="4460"/>
    <lineage>
        <taxon>Eukaryota</taxon>
        <taxon>Viridiplantae</taxon>
        <taxon>Streptophyta</taxon>
        <taxon>Embryophyta</taxon>
        <taxon>Tracheophyta</taxon>
        <taxon>Spermatophyta</taxon>
        <taxon>Magnoliopsida</taxon>
        <taxon>Liliopsida</taxon>
        <taxon>Araceae</taxon>
        <taxon>Aroideae</taxon>
        <taxon>Colocasieae</taxon>
        <taxon>Colocasia</taxon>
    </lineage>
</organism>
<feature type="compositionally biased region" description="Low complexity" evidence="1">
    <location>
        <begin position="71"/>
        <end position="95"/>
    </location>
</feature>
<sequence length="95" mass="10370">MEGHTSRPPQNIGSSQHLKGTYHHEVPPRIPQPSQCHHKALHHGQNLDTTVPTMGHTTCVKPRPVSLCSQTTTTTVATPGHTSTGKTTTNTRYNQ</sequence>
<name>A0A843TEK7_COLES</name>
<gene>
    <name evidence="2" type="ORF">Taro_001778</name>
</gene>
<protein>
    <submittedName>
        <fullName evidence="2">Uncharacterized protein</fullName>
    </submittedName>
</protein>
<feature type="compositionally biased region" description="Polar residues" evidence="1">
    <location>
        <begin position="46"/>
        <end position="56"/>
    </location>
</feature>
<evidence type="ECO:0000313" key="2">
    <source>
        <dbReference type="EMBL" id="MQL69485.1"/>
    </source>
</evidence>
<evidence type="ECO:0000256" key="1">
    <source>
        <dbReference type="SAM" id="MobiDB-lite"/>
    </source>
</evidence>
<dbReference type="AlphaFoldDB" id="A0A843TEK7"/>
<feature type="region of interest" description="Disordered" evidence="1">
    <location>
        <begin position="1"/>
        <end position="56"/>
    </location>
</feature>
<dbReference type="Proteomes" id="UP000652761">
    <property type="component" value="Unassembled WGS sequence"/>
</dbReference>